<accession>A0A6A7AJ66</accession>
<dbReference type="Gene3D" id="1.20.1250.20">
    <property type="entry name" value="MFS general substrate transporter like domains"/>
    <property type="match status" value="1"/>
</dbReference>
<evidence type="ECO:0000256" key="4">
    <source>
        <dbReference type="ARBA" id="ARBA00022989"/>
    </source>
</evidence>
<evidence type="ECO:0000313" key="9">
    <source>
        <dbReference type="Proteomes" id="UP000799424"/>
    </source>
</evidence>
<evidence type="ECO:0000256" key="2">
    <source>
        <dbReference type="ARBA" id="ARBA00007520"/>
    </source>
</evidence>
<feature type="transmembrane region" description="Helical" evidence="6">
    <location>
        <begin position="112"/>
        <end position="132"/>
    </location>
</feature>
<evidence type="ECO:0000256" key="5">
    <source>
        <dbReference type="ARBA" id="ARBA00023136"/>
    </source>
</evidence>
<feature type="transmembrane region" description="Helical" evidence="6">
    <location>
        <begin position="76"/>
        <end position="100"/>
    </location>
</feature>
<comment type="similarity">
    <text evidence="2">Belongs to the major facilitator superfamily. TCR/Tet family.</text>
</comment>
<dbReference type="InterPro" id="IPR011701">
    <property type="entry name" value="MFS"/>
</dbReference>
<sequence length="593" mass="63137">MAATIIETDSRVPPYVGSVANWSKRSLPSTSCRNVKLSGASNHQEKQATILSRSSGVDATEEVLEQHLPKPTLFNLLAFAALCLSIFLVALDTVLIPTALPTIATSFHIPDALYAWVGSAYLLANAASVPFWGKISDIFGRKPIILIADAVFLVGSILCGISGNAATLVTGRVIQGLGGGGVVVLVHICVSDTFGIRDRSFYIGTVGFIWACASALGPVIGGIFAQFAGWRWCFFVNIPIICTSLFTLYMCLDLHNPRTPLLAGLWSLDWLGASTVLTAAILLLVGLQLGCTSSFTRPGVVVLILLGGLMTLVFSITQWWTEKNGRSPILPLRIFKDISNMSALSVCACDALAFNSVAYFLPIHFQIVLNLSPSATGIHMLAIAIPLATVSLASGYVIEKTGRFLEILQAGLLTMTIGIGLLVSLDVTHSMGKIIAILVVIGFGFGPNFGAPLIALQTRVRDSDIATGTSAFGFVRMISGAIGVVVGQVVFQMMMSKRFNGLISAGIPEDLAHRLASGEALSLAPIVARLPDQQKLVVKNELSSALSSTWIFYAVVSALGLFVSFGIKRTKLRRESECATELESVRSEVVCGK</sequence>
<evidence type="ECO:0000313" key="8">
    <source>
        <dbReference type="EMBL" id="KAF2832709.1"/>
    </source>
</evidence>
<dbReference type="PANTHER" id="PTHR23501">
    <property type="entry name" value="MAJOR FACILITATOR SUPERFAMILY"/>
    <property type="match status" value="1"/>
</dbReference>
<gene>
    <name evidence="8" type="ORF">CC86DRAFT_281362</name>
</gene>
<dbReference type="PRINTS" id="PR01036">
    <property type="entry name" value="TCRTETB"/>
</dbReference>
<feature type="domain" description="Major facilitator superfamily (MFS) profile" evidence="7">
    <location>
        <begin position="78"/>
        <end position="572"/>
    </location>
</feature>
<proteinExistence type="inferred from homology"/>
<feature type="transmembrane region" description="Helical" evidence="6">
    <location>
        <begin position="202"/>
        <end position="228"/>
    </location>
</feature>
<dbReference type="Proteomes" id="UP000799424">
    <property type="component" value="Unassembled WGS sequence"/>
</dbReference>
<evidence type="ECO:0000256" key="1">
    <source>
        <dbReference type="ARBA" id="ARBA00004141"/>
    </source>
</evidence>
<dbReference type="OrthoDB" id="10021397at2759"/>
<feature type="transmembrane region" description="Helical" evidence="6">
    <location>
        <begin position="234"/>
        <end position="252"/>
    </location>
</feature>
<feature type="transmembrane region" description="Helical" evidence="6">
    <location>
        <begin position="264"/>
        <end position="287"/>
    </location>
</feature>
<dbReference type="PROSITE" id="PS50850">
    <property type="entry name" value="MFS"/>
    <property type="match status" value="1"/>
</dbReference>
<name>A0A6A7AJ66_9PLEO</name>
<organism evidence="8 9">
    <name type="scientific">Ophiobolus disseminans</name>
    <dbReference type="NCBI Taxonomy" id="1469910"/>
    <lineage>
        <taxon>Eukaryota</taxon>
        <taxon>Fungi</taxon>
        <taxon>Dikarya</taxon>
        <taxon>Ascomycota</taxon>
        <taxon>Pezizomycotina</taxon>
        <taxon>Dothideomycetes</taxon>
        <taxon>Pleosporomycetidae</taxon>
        <taxon>Pleosporales</taxon>
        <taxon>Pleosporineae</taxon>
        <taxon>Phaeosphaeriaceae</taxon>
        <taxon>Ophiobolus</taxon>
    </lineage>
</organism>
<keyword evidence="3 6" id="KW-0812">Transmembrane</keyword>
<reference evidence="8" key="1">
    <citation type="journal article" date="2020" name="Stud. Mycol.">
        <title>101 Dothideomycetes genomes: a test case for predicting lifestyles and emergence of pathogens.</title>
        <authorList>
            <person name="Haridas S."/>
            <person name="Albert R."/>
            <person name="Binder M."/>
            <person name="Bloem J."/>
            <person name="Labutti K."/>
            <person name="Salamov A."/>
            <person name="Andreopoulos B."/>
            <person name="Baker S."/>
            <person name="Barry K."/>
            <person name="Bills G."/>
            <person name="Bluhm B."/>
            <person name="Cannon C."/>
            <person name="Castanera R."/>
            <person name="Culley D."/>
            <person name="Daum C."/>
            <person name="Ezra D."/>
            <person name="Gonzalez J."/>
            <person name="Henrissat B."/>
            <person name="Kuo A."/>
            <person name="Liang C."/>
            <person name="Lipzen A."/>
            <person name="Lutzoni F."/>
            <person name="Magnuson J."/>
            <person name="Mondo S."/>
            <person name="Nolan M."/>
            <person name="Ohm R."/>
            <person name="Pangilinan J."/>
            <person name="Park H.-J."/>
            <person name="Ramirez L."/>
            <person name="Alfaro M."/>
            <person name="Sun H."/>
            <person name="Tritt A."/>
            <person name="Yoshinaga Y."/>
            <person name="Zwiers L.-H."/>
            <person name="Turgeon B."/>
            <person name="Goodwin S."/>
            <person name="Spatafora J."/>
            <person name="Crous P."/>
            <person name="Grigoriev I."/>
        </authorList>
    </citation>
    <scope>NUCLEOTIDE SEQUENCE</scope>
    <source>
        <strain evidence="8">CBS 113818</strain>
    </source>
</reference>
<feature type="transmembrane region" description="Helical" evidence="6">
    <location>
        <begin position="299"/>
        <end position="320"/>
    </location>
</feature>
<dbReference type="GO" id="GO:0022857">
    <property type="term" value="F:transmembrane transporter activity"/>
    <property type="evidence" value="ECO:0007669"/>
    <property type="project" value="InterPro"/>
</dbReference>
<keyword evidence="4 6" id="KW-1133">Transmembrane helix</keyword>
<dbReference type="Gene3D" id="1.20.1720.10">
    <property type="entry name" value="Multidrug resistance protein D"/>
    <property type="match status" value="1"/>
</dbReference>
<feature type="transmembrane region" description="Helical" evidence="6">
    <location>
        <begin position="173"/>
        <end position="190"/>
    </location>
</feature>
<dbReference type="SUPFAM" id="SSF103473">
    <property type="entry name" value="MFS general substrate transporter"/>
    <property type="match status" value="1"/>
</dbReference>
<feature type="transmembrane region" description="Helical" evidence="6">
    <location>
        <begin position="377"/>
        <end position="398"/>
    </location>
</feature>
<evidence type="ECO:0000256" key="6">
    <source>
        <dbReference type="SAM" id="Phobius"/>
    </source>
</evidence>
<evidence type="ECO:0000259" key="7">
    <source>
        <dbReference type="PROSITE" id="PS50850"/>
    </source>
</evidence>
<dbReference type="GO" id="GO:0005886">
    <property type="term" value="C:plasma membrane"/>
    <property type="evidence" value="ECO:0007669"/>
    <property type="project" value="TreeGrafter"/>
</dbReference>
<dbReference type="InterPro" id="IPR036259">
    <property type="entry name" value="MFS_trans_sf"/>
</dbReference>
<feature type="transmembrane region" description="Helical" evidence="6">
    <location>
        <begin position="468"/>
        <end position="491"/>
    </location>
</feature>
<feature type="transmembrane region" description="Helical" evidence="6">
    <location>
        <begin position="434"/>
        <end position="456"/>
    </location>
</feature>
<evidence type="ECO:0000256" key="3">
    <source>
        <dbReference type="ARBA" id="ARBA00022692"/>
    </source>
</evidence>
<comment type="subcellular location">
    <subcellularLocation>
        <location evidence="1">Membrane</location>
        <topology evidence="1">Multi-pass membrane protein</topology>
    </subcellularLocation>
</comment>
<feature type="transmembrane region" description="Helical" evidence="6">
    <location>
        <begin position="144"/>
        <end position="167"/>
    </location>
</feature>
<keyword evidence="9" id="KW-1185">Reference proteome</keyword>
<dbReference type="AlphaFoldDB" id="A0A6A7AJ66"/>
<dbReference type="Pfam" id="PF07690">
    <property type="entry name" value="MFS_1"/>
    <property type="match status" value="1"/>
</dbReference>
<dbReference type="EMBL" id="MU006217">
    <property type="protein sequence ID" value="KAF2832709.1"/>
    <property type="molecule type" value="Genomic_DNA"/>
</dbReference>
<protein>
    <submittedName>
        <fullName evidence="8">MFS general substrate transporter</fullName>
    </submittedName>
</protein>
<feature type="transmembrane region" description="Helical" evidence="6">
    <location>
        <begin position="341"/>
        <end position="365"/>
    </location>
</feature>
<feature type="transmembrane region" description="Helical" evidence="6">
    <location>
        <begin position="550"/>
        <end position="567"/>
    </location>
</feature>
<dbReference type="PANTHER" id="PTHR23501:SF102">
    <property type="entry name" value="DRUG TRANSPORTER, PUTATIVE (AFU_ORTHOLOGUE AFUA_3G08530)-RELATED"/>
    <property type="match status" value="1"/>
</dbReference>
<dbReference type="InterPro" id="IPR020846">
    <property type="entry name" value="MFS_dom"/>
</dbReference>
<keyword evidence="5 6" id="KW-0472">Membrane</keyword>
<feature type="transmembrane region" description="Helical" evidence="6">
    <location>
        <begin position="410"/>
        <end position="428"/>
    </location>
</feature>